<feature type="domain" description="DNA primase/polymerase bifunctional N-terminal" evidence="1">
    <location>
        <begin position="24"/>
        <end position="236"/>
    </location>
</feature>
<dbReference type="EMBL" id="RPFW01000006">
    <property type="protein sequence ID" value="TVZ01492.1"/>
    <property type="molecule type" value="Genomic_DNA"/>
</dbReference>
<proteinExistence type="predicted"/>
<dbReference type="RefSeq" id="WP_145858137.1">
    <property type="nucleotide sequence ID" value="NZ_RPFW01000006.1"/>
</dbReference>
<dbReference type="AlphaFoldDB" id="A0A6P2BR37"/>
<evidence type="ECO:0000313" key="2">
    <source>
        <dbReference type="EMBL" id="TVZ01492.1"/>
    </source>
</evidence>
<gene>
    <name evidence="2" type="ORF">EAS64_28700</name>
</gene>
<sequence>MVTMMRRRGRRRVAGRPPALGAAALEYAALGWPVCQGASPSGGLDGVGLSEPGRACSCDRVGCPAPGAHPVSPTWQMQATADSAVIGQWWETRPEANVILATGRVFDVLDVPAVGGAKALARMAAASVATGPVSVLLSAAGSNPRTARGMADARAGAPGMRSTDRMHFYVLTRGAPADEDEWWSCGLDASPDLGEGESLRWHTRDSFVLAPPSRYGTGQDVRWVREPAGRTLPDGLRLLEYLVDACEEEG</sequence>
<dbReference type="Pfam" id="PF09250">
    <property type="entry name" value="Prim-Pol"/>
    <property type="match status" value="1"/>
</dbReference>
<comment type="caution">
    <text evidence="2">The sequence shown here is derived from an EMBL/GenBank/DDBJ whole genome shotgun (WGS) entry which is preliminary data.</text>
</comment>
<evidence type="ECO:0000259" key="1">
    <source>
        <dbReference type="SMART" id="SM00943"/>
    </source>
</evidence>
<dbReference type="Proteomes" id="UP000460272">
    <property type="component" value="Unassembled WGS sequence"/>
</dbReference>
<organism evidence="2 3">
    <name type="scientific">Trebonia kvetii</name>
    <dbReference type="NCBI Taxonomy" id="2480626"/>
    <lineage>
        <taxon>Bacteria</taxon>
        <taxon>Bacillati</taxon>
        <taxon>Actinomycetota</taxon>
        <taxon>Actinomycetes</taxon>
        <taxon>Streptosporangiales</taxon>
        <taxon>Treboniaceae</taxon>
        <taxon>Trebonia</taxon>
    </lineage>
</organism>
<evidence type="ECO:0000313" key="3">
    <source>
        <dbReference type="Proteomes" id="UP000460272"/>
    </source>
</evidence>
<reference evidence="2 3" key="1">
    <citation type="submission" date="2018-11" db="EMBL/GenBank/DDBJ databases">
        <title>Trebonia kvetii gen.nov., sp.nov., a novel acidophilic actinobacterium, and proposal of the new actinobacterial family Treboniaceae fam. nov.</title>
        <authorList>
            <person name="Rapoport D."/>
            <person name="Sagova-Mareckova M."/>
            <person name="Sedlacek I."/>
            <person name="Provaznik J."/>
            <person name="Kralova S."/>
            <person name="Pavlinic D."/>
            <person name="Benes V."/>
            <person name="Kopecky J."/>
        </authorList>
    </citation>
    <scope>NUCLEOTIDE SEQUENCE [LARGE SCALE GENOMIC DNA]</scope>
    <source>
        <strain evidence="2 3">15Tr583</strain>
    </source>
</reference>
<name>A0A6P2BR37_9ACTN</name>
<dbReference type="OrthoDB" id="3397040at2"/>
<dbReference type="SMART" id="SM00943">
    <property type="entry name" value="Prim-Pol"/>
    <property type="match status" value="1"/>
</dbReference>
<keyword evidence="3" id="KW-1185">Reference proteome</keyword>
<dbReference type="InterPro" id="IPR015330">
    <property type="entry name" value="DNA_primase/pol_bifunc_N"/>
</dbReference>
<protein>
    <submittedName>
        <fullName evidence="2">DNA primase</fullName>
    </submittedName>
</protein>
<accession>A0A6P2BR37</accession>